<comment type="subcellular location">
    <subcellularLocation>
        <location evidence="5">Cell membrane</location>
        <topology evidence="5">Multi-pass membrane protein</topology>
    </subcellularLocation>
    <subcellularLocation>
        <location evidence="1">Membrane</location>
        <topology evidence="1">Multi-pass membrane protein</topology>
    </subcellularLocation>
</comment>
<dbReference type="AlphaFoldDB" id="A0A7T6ZEH2"/>
<proteinExistence type="inferred from homology"/>
<keyword evidence="5" id="KW-1003">Cell membrane</keyword>
<evidence type="ECO:0000259" key="6">
    <source>
        <dbReference type="PROSITE" id="PS51012"/>
    </source>
</evidence>
<dbReference type="InterPro" id="IPR051784">
    <property type="entry name" value="Nod_factor_ABC_transporter"/>
</dbReference>
<dbReference type="PANTHER" id="PTHR43229:SF2">
    <property type="entry name" value="NODULATION PROTEIN J"/>
    <property type="match status" value="1"/>
</dbReference>
<evidence type="ECO:0000256" key="4">
    <source>
        <dbReference type="ARBA" id="ARBA00023136"/>
    </source>
</evidence>
<feature type="transmembrane region" description="Helical" evidence="5">
    <location>
        <begin position="238"/>
        <end position="259"/>
    </location>
</feature>
<evidence type="ECO:0000256" key="1">
    <source>
        <dbReference type="ARBA" id="ARBA00004141"/>
    </source>
</evidence>
<evidence type="ECO:0000256" key="5">
    <source>
        <dbReference type="RuleBase" id="RU361157"/>
    </source>
</evidence>
<dbReference type="InterPro" id="IPR013525">
    <property type="entry name" value="ABC2_TM"/>
</dbReference>
<comment type="similarity">
    <text evidence="5">Belongs to the ABC-2 integral membrane protein family.</text>
</comment>
<dbReference type="Pfam" id="PF01061">
    <property type="entry name" value="ABC2_membrane"/>
    <property type="match status" value="1"/>
</dbReference>
<evidence type="ECO:0000313" key="7">
    <source>
        <dbReference type="EMBL" id="QQK81990.1"/>
    </source>
</evidence>
<dbReference type="KEGG" id="scib:HUG20_13590"/>
<dbReference type="PANTHER" id="PTHR43229">
    <property type="entry name" value="NODULATION PROTEIN J"/>
    <property type="match status" value="1"/>
</dbReference>
<accession>A0A7T6ZEH2</accession>
<dbReference type="GO" id="GO:0140359">
    <property type="term" value="F:ABC-type transporter activity"/>
    <property type="evidence" value="ECO:0007669"/>
    <property type="project" value="InterPro"/>
</dbReference>
<dbReference type="PROSITE" id="PS51012">
    <property type="entry name" value="ABC_TM2"/>
    <property type="match status" value="1"/>
</dbReference>
<feature type="domain" description="ABC transmembrane type-2" evidence="6">
    <location>
        <begin position="37"/>
        <end position="262"/>
    </location>
</feature>
<dbReference type="Proteomes" id="UP000595349">
    <property type="component" value="Chromosome"/>
</dbReference>
<name>A0A7T6ZEH2_9BACI</name>
<feature type="transmembrane region" description="Helical" evidence="5">
    <location>
        <begin position="70"/>
        <end position="92"/>
    </location>
</feature>
<reference evidence="7 8" key="1">
    <citation type="submission" date="2020-06" db="EMBL/GenBank/DDBJ databases">
        <title>Genomic analysis of Salicibibacter sp. NKC21-4.</title>
        <authorList>
            <person name="Oh Y.J."/>
        </authorList>
    </citation>
    <scope>NUCLEOTIDE SEQUENCE [LARGE SCALE GENOMIC DNA]</scope>
    <source>
        <strain evidence="7 8">NKC21-4</strain>
    </source>
</reference>
<dbReference type="InterPro" id="IPR047817">
    <property type="entry name" value="ABC2_TM_bact-type"/>
</dbReference>
<feature type="transmembrane region" description="Helical" evidence="5">
    <location>
        <begin position="181"/>
        <end position="199"/>
    </location>
</feature>
<feature type="transmembrane region" description="Helical" evidence="5">
    <location>
        <begin position="147"/>
        <end position="174"/>
    </location>
</feature>
<sequence>MIRKGLLSVSESKWYWAILDGWTMSKRSLKHIFREAESLVMAIGLPVAIMIMFVYVFGGAIQTGTDYVNYVVPGVIITCVGFGSSIIAVSVTQDMVGGLFERFRSMPLLPSSLMVGHVIGGFVRNVIATTVAILVALLIGFQPDAGWLEWLGVIGVLTLFMLSISWVFVVFGLLVKSVEAANALTFPMLFLPYLSSAFVPTETMPSWLHAFAENQPMTPLIETLRGLLLGTPIGHNHWLMIAWFGGLLIVSMIIATFLFKRHKGE</sequence>
<organism evidence="7 8">
    <name type="scientific">Salicibibacter cibi</name>
    <dbReference type="NCBI Taxonomy" id="2743001"/>
    <lineage>
        <taxon>Bacteria</taxon>
        <taxon>Bacillati</taxon>
        <taxon>Bacillota</taxon>
        <taxon>Bacilli</taxon>
        <taxon>Bacillales</taxon>
        <taxon>Bacillaceae</taxon>
        <taxon>Salicibibacter</taxon>
    </lineage>
</organism>
<dbReference type="GO" id="GO:0043190">
    <property type="term" value="C:ATP-binding cassette (ABC) transporter complex"/>
    <property type="evidence" value="ECO:0007669"/>
    <property type="project" value="InterPro"/>
</dbReference>
<evidence type="ECO:0000256" key="3">
    <source>
        <dbReference type="ARBA" id="ARBA00022989"/>
    </source>
</evidence>
<feature type="transmembrane region" description="Helical" evidence="5">
    <location>
        <begin position="113"/>
        <end position="141"/>
    </location>
</feature>
<dbReference type="PIRSF" id="PIRSF006648">
    <property type="entry name" value="DrrB"/>
    <property type="match status" value="1"/>
</dbReference>
<keyword evidence="8" id="KW-1185">Reference proteome</keyword>
<dbReference type="InterPro" id="IPR000412">
    <property type="entry name" value="ABC_2_transport"/>
</dbReference>
<keyword evidence="5" id="KW-0813">Transport</keyword>
<keyword evidence="2 5" id="KW-0812">Transmembrane</keyword>
<dbReference type="EMBL" id="CP054706">
    <property type="protein sequence ID" value="QQK81990.1"/>
    <property type="molecule type" value="Genomic_DNA"/>
</dbReference>
<evidence type="ECO:0000256" key="2">
    <source>
        <dbReference type="ARBA" id="ARBA00022692"/>
    </source>
</evidence>
<keyword evidence="4 5" id="KW-0472">Membrane</keyword>
<gene>
    <name evidence="7" type="ORF">HUG20_13590</name>
</gene>
<protein>
    <recommendedName>
        <fullName evidence="5">Transport permease protein</fullName>
    </recommendedName>
</protein>
<keyword evidence="3 5" id="KW-1133">Transmembrane helix</keyword>
<feature type="transmembrane region" description="Helical" evidence="5">
    <location>
        <begin position="36"/>
        <end position="58"/>
    </location>
</feature>
<evidence type="ECO:0000313" key="8">
    <source>
        <dbReference type="Proteomes" id="UP000595349"/>
    </source>
</evidence>